<feature type="transmembrane region" description="Helical" evidence="1">
    <location>
        <begin position="12"/>
        <end position="39"/>
    </location>
</feature>
<accession>A0AAE3KQ13</accession>
<protein>
    <submittedName>
        <fullName evidence="2">Uncharacterized protein</fullName>
    </submittedName>
</protein>
<dbReference type="RefSeq" id="WP_254014141.1">
    <property type="nucleotide sequence ID" value="NZ_JAMZMM010000325.1"/>
</dbReference>
<feature type="transmembrane region" description="Helical" evidence="1">
    <location>
        <begin position="59"/>
        <end position="83"/>
    </location>
</feature>
<reference evidence="2" key="1">
    <citation type="submission" date="2022-06" db="EMBL/GenBank/DDBJ databases">
        <title>New cyanobacteria of genus Symplocastrum in benthos of Lake Baikal.</title>
        <authorList>
            <person name="Sorokovikova E."/>
            <person name="Tikhonova I."/>
            <person name="Krasnopeev A."/>
            <person name="Evseev P."/>
            <person name="Gladkikh A."/>
            <person name="Belykh O."/>
        </authorList>
    </citation>
    <scope>NUCLEOTIDE SEQUENCE</scope>
    <source>
        <strain evidence="2">BBK-W-15</strain>
    </source>
</reference>
<comment type="caution">
    <text evidence="2">The sequence shown here is derived from an EMBL/GenBank/DDBJ whole genome shotgun (WGS) entry which is preliminary data.</text>
</comment>
<dbReference type="Proteomes" id="UP001204953">
    <property type="component" value="Unassembled WGS sequence"/>
</dbReference>
<organism evidence="2 3">
    <name type="scientific">Limnofasciculus baicalensis BBK-W-15</name>
    <dbReference type="NCBI Taxonomy" id="2699891"/>
    <lineage>
        <taxon>Bacteria</taxon>
        <taxon>Bacillati</taxon>
        <taxon>Cyanobacteriota</taxon>
        <taxon>Cyanophyceae</taxon>
        <taxon>Coleofasciculales</taxon>
        <taxon>Coleofasciculaceae</taxon>
        <taxon>Limnofasciculus</taxon>
        <taxon>Limnofasciculus baicalensis</taxon>
    </lineage>
</organism>
<keyword evidence="1" id="KW-1133">Transmembrane helix</keyword>
<evidence type="ECO:0000313" key="2">
    <source>
        <dbReference type="EMBL" id="MCP2731401.1"/>
    </source>
</evidence>
<keyword evidence="1" id="KW-0472">Membrane</keyword>
<sequence length="97" mass="10442">MSILPTLLRSLFLTILISFIVPIVFIAGVLGFVCVIGYIPGLETIGKIGLANLWQFLAIFGGGSPIEGAIIIGLTCSFAGALFDTYNFYSYQHSNNH</sequence>
<keyword evidence="3" id="KW-1185">Reference proteome</keyword>
<evidence type="ECO:0000256" key="1">
    <source>
        <dbReference type="SAM" id="Phobius"/>
    </source>
</evidence>
<dbReference type="EMBL" id="JAMZMM010000325">
    <property type="protein sequence ID" value="MCP2731401.1"/>
    <property type="molecule type" value="Genomic_DNA"/>
</dbReference>
<dbReference type="AlphaFoldDB" id="A0AAE3KQ13"/>
<keyword evidence="1" id="KW-0812">Transmembrane</keyword>
<name>A0AAE3KQ13_9CYAN</name>
<gene>
    <name evidence="2" type="ORF">NJ959_23525</name>
</gene>
<proteinExistence type="predicted"/>
<evidence type="ECO:0000313" key="3">
    <source>
        <dbReference type="Proteomes" id="UP001204953"/>
    </source>
</evidence>